<evidence type="ECO:0000256" key="7">
    <source>
        <dbReference type="ARBA" id="ARBA00023065"/>
    </source>
</evidence>
<dbReference type="Gene3D" id="3.40.50.720">
    <property type="entry name" value="NAD(P)-binding Rossmann-like Domain"/>
    <property type="match status" value="1"/>
</dbReference>
<keyword evidence="6 10" id="KW-1133">Transmembrane helix</keyword>
<dbReference type="Proteomes" id="UP001597213">
    <property type="component" value="Unassembled WGS sequence"/>
</dbReference>
<keyword evidence="5 10" id="KW-0812">Transmembrane</keyword>
<feature type="transmembrane region" description="Helical" evidence="10">
    <location>
        <begin position="167"/>
        <end position="187"/>
    </location>
</feature>
<feature type="transmembrane region" description="Helical" evidence="10">
    <location>
        <begin position="12"/>
        <end position="31"/>
    </location>
</feature>
<dbReference type="SUPFAM" id="SSF51735">
    <property type="entry name" value="NAD(P)-binding Rossmann-fold domains"/>
    <property type="match status" value="1"/>
</dbReference>
<proteinExistence type="predicted"/>
<feature type="transmembrane region" description="Helical" evidence="10">
    <location>
        <begin position="282"/>
        <end position="302"/>
    </location>
</feature>
<evidence type="ECO:0000256" key="5">
    <source>
        <dbReference type="ARBA" id="ARBA00022692"/>
    </source>
</evidence>
<sequence>MDAGQTEALLNPVQAIALVGMLGVGAQWLAWRFQLPAIVLMLAVGLLVGPATGLFIPDRDIGPLVQPLISVAVAIILFEGGLTLNFRSLADARPAVRRLVWIGGPLGWLFSSLALAWGAGLGWESSIVFGGVMIVTGPTVIAPMLRQARLPSRPAQVLQWEAIVNDPIGVLVAVLALEAVLASYTAITWTDAFWTVTGGIAFATAIGLAAGVAITAAFRRNLVPEYMKVPVLFVTVLAAFALADTWLHESGLLAVTIMGLVIANAELPSYSELYRFKEHATILLVSGVFILIAASMDFAVLGQLNWRAGLFVLLVVLVARPLTVLLSLRGTNLPFNEQLLIALTGPRGVVLVAVSGIFGNQLVQVGIEDGALIAPLAFALVLVTVVLHGFTLAPLARSLGVSGSGAPGLLIVGGNRFTTGLAKALKNQEVDVLIADPNLAHLRLPRSEGIPVFYGDILGEAAENSVEFIAFQDILAATDNDAYNTLVATDLAPEFGRDAIWQVVRHKDDRPRHSLPAGLGGQTLNGGQTLTQLEDMLREGWIFRTTRLTDEYTLEDWRAARPGVLPLILVSDKRVISFVADDASLKGGAGTRIISLIPPEIAEAIRKAATDATPASALSATGDPGAERVTPLPDRTDPAASA</sequence>
<evidence type="ECO:0000256" key="8">
    <source>
        <dbReference type="ARBA" id="ARBA00023136"/>
    </source>
</evidence>
<evidence type="ECO:0000256" key="9">
    <source>
        <dbReference type="SAM" id="MobiDB-lite"/>
    </source>
</evidence>
<comment type="caution">
    <text evidence="13">The sequence shown here is derived from an EMBL/GenBank/DDBJ whole genome shotgun (WGS) entry which is preliminary data.</text>
</comment>
<evidence type="ECO:0000256" key="1">
    <source>
        <dbReference type="ARBA" id="ARBA00004651"/>
    </source>
</evidence>
<feature type="domain" description="RCK N-terminal" evidence="12">
    <location>
        <begin position="410"/>
        <end position="506"/>
    </location>
</feature>
<reference evidence="14" key="1">
    <citation type="journal article" date="2019" name="Int. J. Syst. Evol. Microbiol.">
        <title>The Global Catalogue of Microorganisms (GCM) 10K type strain sequencing project: providing services to taxonomists for standard genome sequencing and annotation.</title>
        <authorList>
            <consortium name="The Broad Institute Genomics Platform"/>
            <consortium name="The Broad Institute Genome Sequencing Center for Infectious Disease"/>
            <person name="Wu L."/>
            <person name="Ma J."/>
        </authorList>
    </citation>
    <scope>NUCLEOTIDE SEQUENCE [LARGE SCALE GENOMIC DNA]</scope>
    <source>
        <strain evidence="14">CCUG 56029</strain>
    </source>
</reference>
<protein>
    <submittedName>
        <fullName evidence="13">Cation:proton antiporter</fullName>
    </submittedName>
</protein>
<organism evidence="13 14">
    <name type="scientific">Paracoccus pacificus</name>
    <dbReference type="NCBI Taxonomy" id="1463598"/>
    <lineage>
        <taxon>Bacteria</taxon>
        <taxon>Pseudomonadati</taxon>
        <taxon>Pseudomonadota</taxon>
        <taxon>Alphaproteobacteria</taxon>
        <taxon>Rhodobacterales</taxon>
        <taxon>Paracoccaceae</taxon>
        <taxon>Paracoccus</taxon>
    </lineage>
</organism>
<comment type="subcellular location">
    <subcellularLocation>
        <location evidence="1">Cell membrane</location>
        <topology evidence="1">Multi-pass membrane protein</topology>
    </subcellularLocation>
</comment>
<feature type="domain" description="Cation/H+ exchanger transmembrane" evidence="11">
    <location>
        <begin position="29"/>
        <end position="396"/>
    </location>
</feature>
<evidence type="ECO:0000313" key="14">
    <source>
        <dbReference type="Proteomes" id="UP001597213"/>
    </source>
</evidence>
<evidence type="ECO:0000256" key="10">
    <source>
        <dbReference type="SAM" id="Phobius"/>
    </source>
</evidence>
<gene>
    <name evidence="13" type="ORF">ACFSCT_01200</name>
</gene>
<keyword evidence="4" id="KW-1003">Cell membrane</keyword>
<keyword evidence="3" id="KW-0050">Antiport</keyword>
<feature type="transmembrane region" description="Helical" evidence="10">
    <location>
        <begin position="340"/>
        <end position="359"/>
    </location>
</feature>
<evidence type="ECO:0000313" key="13">
    <source>
        <dbReference type="EMBL" id="MFD1880330.1"/>
    </source>
</evidence>
<evidence type="ECO:0000256" key="6">
    <source>
        <dbReference type="ARBA" id="ARBA00022989"/>
    </source>
</evidence>
<dbReference type="InterPro" id="IPR003148">
    <property type="entry name" value="RCK_N"/>
</dbReference>
<dbReference type="RefSeq" id="WP_379139485.1">
    <property type="nucleotide sequence ID" value="NZ_JBHUEN010000005.1"/>
</dbReference>
<keyword evidence="7" id="KW-0406">Ion transport</keyword>
<dbReference type="PANTHER" id="PTHR32507:SF0">
    <property type="entry name" value="NA(+)_H(+) ANTIPORTER 2-RELATED"/>
    <property type="match status" value="1"/>
</dbReference>
<feature type="transmembrane region" description="Helical" evidence="10">
    <location>
        <begin position="68"/>
        <end position="87"/>
    </location>
</feature>
<keyword evidence="2" id="KW-0813">Transport</keyword>
<feature type="transmembrane region" description="Helical" evidence="10">
    <location>
        <begin position="229"/>
        <end position="246"/>
    </location>
</feature>
<dbReference type="InterPro" id="IPR036291">
    <property type="entry name" value="NAD(P)-bd_dom_sf"/>
</dbReference>
<feature type="transmembrane region" description="Helical" evidence="10">
    <location>
        <begin position="38"/>
        <end position="56"/>
    </location>
</feature>
<feature type="transmembrane region" description="Helical" evidence="10">
    <location>
        <begin position="99"/>
        <end position="120"/>
    </location>
</feature>
<feature type="region of interest" description="Disordered" evidence="9">
    <location>
        <begin position="612"/>
        <end position="642"/>
    </location>
</feature>
<evidence type="ECO:0000256" key="3">
    <source>
        <dbReference type="ARBA" id="ARBA00022449"/>
    </source>
</evidence>
<keyword evidence="14" id="KW-1185">Reference proteome</keyword>
<dbReference type="EMBL" id="JBHUEN010000005">
    <property type="protein sequence ID" value="MFD1880330.1"/>
    <property type="molecule type" value="Genomic_DNA"/>
</dbReference>
<dbReference type="Pfam" id="PF00999">
    <property type="entry name" value="Na_H_Exchanger"/>
    <property type="match status" value="1"/>
</dbReference>
<keyword evidence="8 10" id="KW-0472">Membrane</keyword>
<name>A0ABW4R2A3_9RHOB</name>
<feature type="transmembrane region" description="Helical" evidence="10">
    <location>
        <begin position="308"/>
        <end position="328"/>
    </location>
</feature>
<dbReference type="InterPro" id="IPR006153">
    <property type="entry name" value="Cation/H_exchanger_TM"/>
</dbReference>
<feature type="transmembrane region" description="Helical" evidence="10">
    <location>
        <begin position="126"/>
        <end position="146"/>
    </location>
</feature>
<dbReference type="Gene3D" id="1.20.1530.20">
    <property type="match status" value="1"/>
</dbReference>
<dbReference type="PANTHER" id="PTHR32507">
    <property type="entry name" value="NA(+)/H(+) ANTIPORTER 1"/>
    <property type="match status" value="1"/>
</dbReference>
<evidence type="ECO:0000256" key="2">
    <source>
        <dbReference type="ARBA" id="ARBA00022448"/>
    </source>
</evidence>
<evidence type="ECO:0000259" key="11">
    <source>
        <dbReference type="Pfam" id="PF00999"/>
    </source>
</evidence>
<dbReference type="Pfam" id="PF02254">
    <property type="entry name" value="TrkA_N"/>
    <property type="match status" value="1"/>
</dbReference>
<feature type="transmembrane region" description="Helical" evidence="10">
    <location>
        <begin position="193"/>
        <end position="217"/>
    </location>
</feature>
<dbReference type="InterPro" id="IPR038770">
    <property type="entry name" value="Na+/solute_symporter_sf"/>
</dbReference>
<accession>A0ABW4R2A3</accession>
<evidence type="ECO:0000259" key="12">
    <source>
        <dbReference type="Pfam" id="PF02254"/>
    </source>
</evidence>
<evidence type="ECO:0000256" key="4">
    <source>
        <dbReference type="ARBA" id="ARBA00022475"/>
    </source>
</evidence>
<feature type="transmembrane region" description="Helical" evidence="10">
    <location>
        <begin position="371"/>
        <end position="393"/>
    </location>
</feature>